<keyword evidence="3" id="KW-1185">Reference proteome</keyword>
<evidence type="ECO:0000256" key="1">
    <source>
        <dbReference type="SAM" id="MobiDB-lite"/>
    </source>
</evidence>
<evidence type="ECO:0008006" key="4">
    <source>
        <dbReference type="Google" id="ProtNLM"/>
    </source>
</evidence>
<accession>A0ABP5JXS9</accession>
<feature type="compositionally biased region" description="Low complexity" evidence="1">
    <location>
        <begin position="31"/>
        <end position="54"/>
    </location>
</feature>
<sequence length="187" mass="19510">MRPNRVVITLPALLMCVVSCSDDDAPSKASAARATASSSAPEPSSAPATSSAPAWAGPKIPDGAYSKTVTRAAAKAAEVADFVFGDFGNRDSVSYTYKVSGDRFTIFVARAGGIPEPGEAGTLSYAPGKKVTMAGESEACAPCVYTYRWRLSGQSLHLTLVGHESSDGPKELAATRFVTEGVFERQP</sequence>
<reference evidence="3" key="1">
    <citation type="journal article" date="2019" name="Int. J. Syst. Evol. Microbiol.">
        <title>The Global Catalogue of Microorganisms (GCM) 10K type strain sequencing project: providing services to taxonomists for standard genome sequencing and annotation.</title>
        <authorList>
            <consortium name="The Broad Institute Genomics Platform"/>
            <consortium name="The Broad Institute Genome Sequencing Center for Infectious Disease"/>
            <person name="Wu L."/>
            <person name="Ma J."/>
        </authorList>
    </citation>
    <scope>NUCLEOTIDE SEQUENCE [LARGE SCALE GENOMIC DNA]</scope>
    <source>
        <strain evidence="3">JCM 16021</strain>
    </source>
</reference>
<gene>
    <name evidence="2" type="ORF">GCM10009843_16560</name>
</gene>
<protein>
    <recommendedName>
        <fullName evidence="4">Lipoprotein</fullName>
    </recommendedName>
</protein>
<dbReference type="Proteomes" id="UP001500575">
    <property type="component" value="Unassembled WGS sequence"/>
</dbReference>
<feature type="region of interest" description="Disordered" evidence="1">
    <location>
        <begin position="31"/>
        <end position="55"/>
    </location>
</feature>
<dbReference type="RefSeq" id="WP_344303211.1">
    <property type="nucleotide sequence ID" value="NZ_BAAAQQ010000007.1"/>
</dbReference>
<name>A0ABP5JXS9_9ACTN</name>
<evidence type="ECO:0000313" key="2">
    <source>
        <dbReference type="EMBL" id="GAA2121910.1"/>
    </source>
</evidence>
<dbReference type="EMBL" id="BAAAQQ010000007">
    <property type="protein sequence ID" value="GAA2121910.1"/>
    <property type="molecule type" value="Genomic_DNA"/>
</dbReference>
<evidence type="ECO:0000313" key="3">
    <source>
        <dbReference type="Proteomes" id="UP001500575"/>
    </source>
</evidence>
<organism evidence="2 3">
    <name type="scientific">Nocardioides bigeumensis</name>
    <dbReference type="NCBI Taxonomy" id="433657"/>
    <lineage>
        <taxon>Bacteria</taxon>
        <taxon>Bacillati</taxon>
        <taxon>Actinomycetota</taxon>
        <taxon>Actinomycetes</taxon>
        <taxon>Propionibacteriales</taxon>
        <taxon>Nocardioidaceae</taxon>
        <taxon>Nocardioides</taxon>
    </lineage>
</organism>
<comment type="caution">
    <text evidence="2">The sequence shown here is derived from an EMBL/GenBank/DDBJ whole genome shotgun (WGS) entry which is preliminary data.</text>
</comment>
<proteinExistence type="predicted"/>